<dbReference type="InterPro" id="IPR001584">
    <property type="entry name" value="Integrase_cat-core"/>
</dbReference>
<dbReference type="EMBL" id="JAHRGL010000035">
    <property type="protein sequence ID" value="MBV2133725.1"/>
    <property type="molecule type" value="Genomic_DNA"/>
</dbReference>
<name>A0ABS6MYW3_9GAMM</name>
<evidence type="ECO:0000259" key="8">
    <source>
        <dbReference type="PROSITE" id="PS50876"/>
    </source>
</evidence>
<dbReference type="InterPro" id="IPR010661">
    <property type="entry name" value="RVT_thumb"/>
</dbReference>
<dbReference type="Pfam" id="PF00665">
    <property type="entry name" value="rve"/>
    <property type="match status" value="1"/>
</dbReference>
<dbReference type="InterPro" id="IPR002156">
    <property type="entry name" value="RNaseH_domain"/>
</dbReference>
<evidence type="ECO:0000259" key="10">
    <source>
        <dbReference type="PROSITE" id="PS50879"/>
    </source>
</evidence>
<sequence>MLTDLRAINKVIQPMGSLQPGMPLPSLIPKGWPIIVIDLKDCFFTIPLQENDREKFAFTVPTLNNSQPVRRYQWRVLPQGMLNSPTLCQHFVQQPLEIIRKKLPQSLVYHYMDDILLSDSNKETLERMFEMVKEVLPRWGLQIAPEKIQRGDSINYLGYKIDLQRIRPQKVQIRRDRYQTLNSLQKLLGEISQLQTIIGVEGHDLKHLKMALKGDKDLNSPRILSDEAEKELQWVENRILNAHVDRINLNLDCILVILPSREYPSGILMQREDTILEWIFLPHKQNKKLKTYIEKISDLILKGKLRLRQLTGKDPAEIIVPLTNEEISSLWKDNEYWQIALTDFLGTISNNYPKTDRIKFIKKTVWILPRIVRQTPISGVLTFYTDANKSGKAGYKAGEVSKVVQSPYTSVQKAELYAILMVLMDFTEPLNIVTDSQYAERVVLHIETAEFIPDNTELTSLFLQLQETIRNRSNPIYITHIRSHTGLPGPLAQGNDEIDRLLIGSVLEASEFHKKHHVNSKGLKKDFSITWQQAKEIVRNCPTCSFYNQTPLPAGCNPKGIRRNEVWQMDVFHFAEFGNLKYVHHTIDTFSGFQWATALNSEKADSVITHLLEVMAVMGIPAQIKTDNAPAYVSTKLEQFFKYYNIKHVTGIPHNPTGQAVVERSNRTLKEMLNKQAWKTKPPKHRLHNALLTLNFLNANEKGQTAAKRHWTREKTAELNQPVYFKDVLTSVWKSGHVL</sequence>
<feature type="domain" description="Integrase catalytic" evidence="11">
    <location>
        <begin position="554"/>
        <end position="714"/>
    </location>
</feature>
<evidence type="ECO:0000313" key="13">
    <source>
        <dbReference type="Proteomes" id="UP000813068"/>
    </source>
</evidence>
<evidence type="ECO:0000256" key="2">
    <source>
        <dbReference type="ARBA" id="ARBA00022695"/>
    </source>
</evidence>
<dbReference type="PANTHER" id="PTHR41694:SF3">
    <property type="entry name" value="RNA-DIRECTED DNA POLYMERASE-RELATED"/>
    <property type="match status" value="1"/>
</dbReference>
<feature type="domain" description="Integrase-type" evidence="8">
    <location>
        <begin position="504"/>
        <end position="545"/>
    </location>
</feature>
<reference evidence="12 13" key="1">
    <citation type="submission" date="2021-06" db="EMBL/GenBank/DDBJ databases">
        <title>Differences between aerobic and microaerobic xylene degrading microbial communities.</title>
        <authorList>
            <person name="Banerjee S."/>
            <person name="Tancsics A."/>
        </authorList>
    </citation>
    <scope>NUCLEOTIDE SEQUENCE [LARGE SCALE GENOMIC DNA]</scope>
    <source>
        <strain evidence="12 13">MAP12</strain>
    </source>
</reference>
<evidence type="ECO:0000313" key="12">
    <source>
        <dbReference type="EMBL" id="MBV2133725.1"/>
    </source>
</evidence>
<dbReference type="Proteomes" id="UP000813068">
    <property type="component" value="Unassembled WGS sequence"/>
</dbReference>
<keyword evidence="7" id="KW-0695">RNA-directed DNA polymerase</keyword>
<evidence type="ECO:0000256" key="3">
    <source>
        <dbReference type="ARBA" id="ARBA00022722"/>
    </source>
</evidence>
<comment type="caution">
    <text evidence="12">The sequence shown here is derived from an EMBL/GenBank/DDBJ whole genome shotgun (WGS) entry which is preliminary data.</text>
</comment>
<evidence type="ECO:0000256" key="5">
    <source>
        <dbReference type="ARBA" id="ARBA00022759"/>
    </source>
</evidence>
<dbReference type="PROSITE" id="PS50879">
    <property type="entry name" value="RNASE_H_1"/>
    <property type="match status" value="1"/>
</dbReference>
<dbReference type="Pfam" id="PF06817">
    <property type="entry name" value="RVT_thumb"/>
    <property type="match status" value="1"/>
</dbReference>
<keyword evidence="5" id="KW-0255">Endonuclease</keyword>
<accession>A0ABS6MYW3</accession>
<evidence type="ECO:0000259" key="9">
    <source>
        <dbReference type="PROSITE" id="PS50878"/>
    </source>
</evidence>
<feature type="domain" description="RNase H type-1" evidence="10">
    <location>
        <begin position="377"/>
        <end position="507"/>
    </location>
</feature>
<evidence type="ECO:0000256" key="6">
    <source>
        <dbReference type="ARBA" id="ARBA00022801"/>
    </source>
</evidence>
<organism evidence="12 13">
    <name type="scientific">Geopseudomonas aromaticivorans</name>
    <dbReference type="NCBI Taxonomy" id="2849492"/>
    <lineage>
        <taxon>Bacteria</taxon>
        <taxon>Pseudomonadati</taxon>
        <taxon>Pseudomonadota</taxon>
        <taxon>Gammaproteobacteria</taxon>
        <taxon>Pseudomonadales</taxon>
        <taxon>Pseudomonadaceae</taxon>
        <taxon>Geopseudomonas</taxon>
    </lineage>
</organism>
<dbReference type="InterPro" id="IPR000477">
    <property type="entry name" value="RT_dom"/>
</dbReference>
<dbReference type="PANTHER" id="PTHR41694">
    <property type="entry name" value="ENDOGENOUS RETROVIRUS GROUP K MEMBER POL PROTEIN"/>
    <property type="match status" value="1"/>
</dbReference>
<proteinExistence type="predicted"/>
<evidence type="ECO:0000259" key="11">
    <source>
        <dbReference type="PROSITE" id="PS50994"/>
    </source>
</evidence>
<feature type="domain" description="Reverse transcriptase" evidence="9">
    <location>
        <begin position="1"/>
        <end position="161"/>
    </location>
</feature>
<dbReference type="PROSITE" id="PS50994">
    <property type="entry name" value="INTEGRASE"/>
    <property type="match status" value="1"/>
</dbReference>
<keyword evidence="13" id="KW-1185">Reference proteome</keyword>
<evidence type="ECO:0000256" key="1">
    <source>
        <dbReference type="ARBA" id="ARBA00022679"/>
    </source>
</evidence>
<protein>
    <submittedName>
        <fullName evidence="12">DDE-type integrase/transposase/recombinase</fullName>
    </submittedName>
</protein>
<gene>
    <name evidence="12" type="ORF">KRX52_13140</name>
</gene>
<evidence type="ECO:0000256" key="4">
    <source>
        <dbReference type="ARBA" id="ARBA00022723"/>
    </source>
</evidence>
<dbReference type="Pfam" id="PF02022">
    <property type="entry name" value="Integrase_Zn"/>
    <property type="match status" value="1"/>
</dbReference>
<dbReference type="PROSITE" id="PS50878">
    <property type="entry name" value="RT_POL"/>
    <property type="match status" value="1"/>
</dbReference>
<keyword evidence="4" id="KW-0479">Metal-binding</keyword>
<dbReference type="Pfam" id="PF00078">
    <property type="entry name" value="RVT_1"/>
    <property type="match status" value="1"/>
</dbReference>
<keyword evidence="2" id="KW-0548">Nucleotidyltransferase</keyword>
<dbReference type="PROSITE" id="PS50876">
    <property type="entry name" value="ZF_INTEGRASE"/>
    <property type="match status" value="1"/>
</dbReference>
<keyword evidence="6" id="KW-0378">Hydrolase</keyword>
<keyword evidence="1" id="KW-0808">Transferase</keyword>
<evidence type="ECO:0000256" key="7">
    <source>
        <dbReference type="ARBA" id="ARBA00022918"/>
    </source>
</evidence>
<dbReference type="InterPro" id="IPR003308">
    <property type="entry name" value="Integrase_Zn-bd_dom_N"/>
</dbReference>
<keyword evidence="3" id="KW-0540">Nuclease</keyword>
<dbReference type="Pfam" id="PF00075">
    <property type="entry name" value="RNase_H"/>
    <property type="match status" value="1"/>
</dbReference>